<keyword evidence="1" id="KW-1133">Transmembrane helix</keyword>
<name>A0A1P8DKG4_PORDI</name>
<keyword evidence="1" id="KW-0812">Transmembrane</keyword>
<organism evidence="2">
    <name type="scientific">Porcellio dilatatus dilatatus</name>
    <dbReference type="NCBI Taxonomy" id="96810"/>
    <lineage>
        <taxon>Eukaryota</taxon>
        <taxon>Metazoa</taxon>
        <taxon>Ecdysozoa</taxon>
        <taxon>Arthropoda</taxon>
        <taxon>Crustacea</taxon>
        <taxon>Multicrustacea</taxon>
        <taxon>Malacostraca</taxon>
        <taxon>Eumalacostraca</taxon>
        <taxon>Peracarida</taxon>
        <taxon>Isopoda</taxon>
        <taxon>Oniscidea</taxon>
        <taxon>Crinocheta</taxon>
        <taxon>Porcellionidae</taxon>
        <taxon>Porcellio</taxon>
    </lineage>
</organism>
<dbReference type="AlphaFoldDB" id="A0A1P8DKG4"/>
<protein>
    <submittedName>
        <fullName evidence="2">ATP synthase subunit 8</fullName>
    </submittedName>
</protein>
<evidence type="ECO:0000256" key="1">
    <source>
        <dbReference type="SAM" id="Phobius"/>
    </source>
</evidence>
<evidence type="ECO:0000313" key="2">
    <source>
        <dbReference type="EMBL" id="APU89532.1"/>
    </source>
</evidence>
<gene>
    <name evidence="2" type="primary">atp8</name>
</gene>
<proteinExistence type="predicted"/>
<feature type="transmembrane region" description="Helical" evidence="1">
    <location>
        <begin position="12"/>
        <end position="34"/>
    </location>
</feature>
<geneLocation type="mitochondrion" evidence="2"/>
<accession>A0A1P8DKG4</accession>
<keyword evidence="1" id="KW-0472">Membrane</keyword>
<dbReference type="EMBL" id="KX289582">
    <property type="protein sequence ID" value="APU89532.1"/>
    <property type="molecule type" value="Genomic_DNA"/>
</dbReference>
<keyword evidence="2" id="KW-0496">Mitochondrion</keyword>
<reference evidence="2" key="1">
    <citation type="submission" date="2016-05" db="EMBL/GenBank/DDBJ databases">
        <title>Smart mitochondrial genome of Oniscidea (terrestrial crustacea).</title>
        <authorList>
            <person name="Marcade I."/>
            <person name="Quevarec L."/>
            <person name="Badawi M."/>
            <person name="Delaunay C."/>
            <person name="Lesobre J."/>
        </authorList>
    </citation>
    <scope>NUCLEOTIDE SEQUENCE</scope>
</reference>
<sequence>MKSIPQMSPLPWVMVWWSVLGLVLVYSMLIYFSMDISKKDNDKKVENFQHNWVW</sequence>